<dbReference type="Pfam" id="PF21983">
    <property type="entry name" value="NikA-like"/>
    <property type="match status" value="1"/>
</dbReference>
<gene>
    <name evidence="1" type="ORF">SAMN05216469_102332</name>
</gene>
<proteinExistence type="predicted"/>
<evidence type="ECO:0000313" key="1">
    <source>
        <dbReference type="EMBL" id="SEK43735.1"/>
    </source>
</evidence>
<name>A0A1H7H6J5_RUMAL</name>
<dbReference type="RefSeq" id="WP_242940156.1">
    <property type="nucleotide sequence ID" value="NZ_FOAT01000002.1"/>
</dbReference>
<evidence type="ECO:0000313" key="2">
    <source>
        <dbReference type="Proteomes" id="UP000186015"/>
    </source>
</evidence>
<dbReference type="Proteomes" id="UP000186015">
    <property type="component" value="Unassembled WGS sequence"/>
</dbReference>
<organism evidence="1 2">
    <name type="scientific">Ruminococcus albus</name>
    <dbReference type="NCBI Taxonomy" id="1264"/>
    <lineage>
        <taxon>Bacteria</taxon>
        <taxon>Bacillati</taxon>
        <taxon>Bacillota</taxon>
        <taxon>Clostridia</taxon>
        <taxon>Eubacteriales</taxon>
        <taxon>Oscillospiraceae</taxon>
        <taxon>Ruminococcus</taxon>
    </lineage>
</organism>
<protein>
    <submittedName>
        <fullName evidence="1">Mobilisation protein (MobC)</fullName>
    </submittedName>
</protein>
<dbReference type="InterPro" id="IPR053842">
    <property type="entry name" value="NikA-like"/>
</dbReference>
<accession>A0A1H7H6J5</accession>
<dbReference type="AlphaFoldDB" id="A0A1H7H6J5"/>
<sequence>MIIIARKYKQVHRKELTFDLKDWEMIERRAEACHTDTTKYLRTMILEKQPIFYDFNELAPMVNGMRIISGNINQIAKKMNATNNIYAEDVIVLKKEVDELWRLSDLYLSNLQPKRV</sequence>
<dbReference type="EMBL" id="FOAT01000002">
    <property type="protein sequence ID" value="SEK43735.1"/>
    <property type="molecule type" value="Genomic_DNA"/>
</dbReference>
<reference evidence="1 2" key="1">
    <citation type="submission" date="2016-10" db="EMBL/GenBank/DDBJ databases">
        <authorList>
            <person name="de Groot N.N."/>
        </authorList>
    </citation>
    <scope>NUCLEOTIDE SEQUENCE [LARGE SCALE GENOMIC DNA]</scope>
    <source>
        <strain evidence="1 2">KH2T6</strain>
    </source>
</reference>